<dbReference type="AlphaFoldDB" id="A0A428JTJ8"/>
<sequence length="92" mass="11209">MMRPELERLHHIERHLLGAAPAPEWPLLQLLDADLEADTELQRQLYQGVYRAGQQQLRQELHQIHQRLYRRRGWLQAGTNYLHQLRRLWRRA</sequence>
<evidence type="ECO:0000313" key="2">
    <source>
        <dbReference type="Proteomes" id="UP000280066"/>
    </source>
</evidence>
<name>A0A428JTJ8_9BACT</name>
<reference evidence="1 2" key="1">
    <citation type="submission" date="2018-12" db="EMBL/GenBank/DDBJ databases">
        <authorList>
            <person name="Feng G."/>
            <person name="Zhu H."/>
        </authorList>
    </citation>
    <scope>NUCLEOTIDE SEQUENCE [LARGE SCALE GENOMIC DNA]</scope>
    <source>
        <strain evidence="1 2">9PBR-2</strain>
    </source>
</reference>
<dbReference type="Proteomes" id="UP000280066">
    <property type="component" value="Unassembled WGS sequence"/>
</dbReference>
<organism evidence="1 2">
    <name type="scientific">Hymenobacter metallilatus</name>
    <dbReference type="NCBI Taxonomy" id="2493666"/>
    <lineage>
        <taxon>Bacteria</taxon>
        <taxon>Pseudomonadati</taxon>
        <taxon>Bacteroidota</taxon>
        <taxon>Cytophagia</taxon>
        <taxon>Cytophagales</taxon>
        <taxon>Hymenobacteraceae</taxon>
        <taxon>Hymenobacter</taxon>
    </lineage>
</organism>
<dbReference type="RefSeq" id="WP_125426199.1">
    <property type="nucleotide sequence ID" value="NZ_RWIS01000001.1"/>
</dbReference>
<dbReference type="OrthoDB" id="1444051at2"/>
<protein>
    <submittedName>
        <fullName evidence="1">Uncharacterized protein</fullName>
    </submittedName>
</protein>
<gene>
    <name evidence="1" type="ORF">EI290_02060</name>
</gene>
<comment type="caution">
    <text evidence="1">The sequence shown here is derived from an EMBL/GenBank/DDBJ whole genome shotgun (WGS) entry which is preliminary data.</text>
</comment>
<keyword evidence="2" id="KW-1185">Reference proteome</keyword>
<dbReference type="EMBL" id="RWIS01000001">
    <property type="protein sequence ID" value="RSK37457.1"/>
    <property type="molecule type" value="Genomic_DNA"/>
</dbReference>
<accession>A0A428JTJ8</accession>
<evidence type="ECO:0000313" key="1">
    <source>
        <dbReference type="EMBL" id="RSK37457.1"/>
    </source>
</evidence>
<proteinExistence type="predicted"/>